<dbReference type="InterPro" id="IPR023213">
    <property type="entry name" value="CAT-like_dom_sf"/>
</dbReference>
<dbReference type="PANTHER" id="PTHR45527">
    <property type="entry name" value="NONRIBOSOMAL PEPTIDE SYNTHETASE"/>
    <property type="match status" value="1"/>
</dbReference>
<organism evidence="1 2">
    <name type="scientific">Aspergillus pseudonomiae</name>
    <dbReference type="NCBI Taxonomy" id="1506151"/>
    <lineage>
        <taxon>Eukaryota</taxon>
        <taxon>Fungi</taxon>
        <taxon>Dikarya</taxon>
        <taxon>Ascomycota</taxon>
        <taxon>Pezizomycotina</taxon>
        <taxon>Eurotiomycetes</taxon>
        <taxon>Eurotiomycetidae</taxon>
        <taxon>Eurotiales</taxon>
        <taxon>Aspergillaceae</taxon>
        <taxon>Aspergillus</taxon>
        <taxon>Aspergillus subgen. Circumdati</taxon>
    </lineage>
</organism>
<evidence type="ECO:0000313" key="2">
    <source>
        <dbReference type="Proteomes" id="UP000325579"/>
    </source>
</evidence>
<dbReference type="AlphaFoldDB" id="A0A5N6I6H4"/>
<dbReference type="PANTHER" id="PTHR45527:SF1">
    <property type="entry name" value="FATTY ACID SYNTHASE"/>
    <property type="match status" value="1"/>
</dbReference>
<dbReference type="Pfam" id="PF00668">
    <property type="entry name" value="Condensation"/>
    <property type="match status" value="1"/>
</dbReference>
<protein>
    <submittedName>
        <fullName evidence="1">Condensation domain-containing protein</fullName>
    </submittedName>
</protein>
<dbReference type="GO" id="GO:0043041">
    <property type="term" value="P:amino acid activation for nonribosomal peptide biosynthetic process"/>
    <property type="evidence" value="ECO:0007669"/>
    <property type="project" value="TreeGrafter"/>
</dbReference>
<dbReference type="GO" id="GO:0044550">
    <property type="term" value="P:secondary metabolite biosynthetic process"/>
    <property type="evidence" value="ECO:0007669"/>
    <property type="project" value="TreeGrafter"/>
</dbReference>
<dbReference type="InterPro" id="IPR001242">
    <property type="entry name" value="Condensation_dom"/>
</dbReference>
<reference evidence="1 2" key="1">
    <citation type="submission" date="2019-04" db="EMBL/GenBank/DDBJ databases">
        <authorList>
            <consortium name="DOE Joint Genome Institute"/>
            <person name="Mondo S."/>
            <person name="Kjaerbolling I."/>
            <person name="Vesth T."/>
            <person name="Frisvad J.C."/>
            <person name="Nybo J.L."/>
            <person name="Theobald S."/>
            <person name="Kildgaard S."/>
            <person name="Isbrandt T."/>
            <person name="Kuo A."/>
            <person name="Sato A."/>
            <person name="Lyhne E.K."/>
            <person name="Kogle M.E."/>
            <person name="Wiebenga A."/>
            <person name="Kun R.S."/>
            <person name="Lubbers R.J."/>
            <person name="Makela M.R."/>
            <person name="Barry K."/>
            <person name="Chovatia M."/>
            <person name="Clum A."/>
            <person name="Daum C."/>
            <person name="Haridas S."/>
            <person name="He G."/>
            <person name="LaButti K."/>
            <person name="Lipzen A."/>
            <person name="Riley R."/>
            <person name="Salamov A."/>
            <person name="Simmons B.A."/>
            <person name="Magnuson J.K."/>
            <person name="Henrissat B."/>
            <person name="Mortensen U.H."/>
            <person name="Larsen T.O."/>
            <person name="Devries R.P."/>
            <person name="Grigoriev I.V."/>
            <person name="Machida M."/>
            <person name="Baker S.E."/>
            <person name="Andersen M.R."/>
            <person name="Cantor M.N."/>
            <person name="Hua S.X."/>
        </authorList>
    </citation>
    <scope>NUCLEOTIDE SEQUENCE [LARGE SCALE GENOMIC DNA]</scope>
    <source>
        <strain evidence="1 2">CBS 119388</strain>
    </source>
</reference>
<dbReference type="GO" id="GO:0031177">
    <property type="term" value="F:phosphopantetheine binding"/>
    <property type="evidence" value="ECO:0007669"/>
    <property type="project" value="TreeGrafter"/>
</dbReference>
<name>A0A5N6I6H4_9EURO</name>
<dbReference type="EMBL" id="ML736750">
    <property type="protein sequence ID" value="KAE8407107.1"/>
    <property type="molecule type" value="Genomic_DNA"/>
</dbReference>
<dbReference type="GO" id="GO:0003824">
    <property type="term" value="F:catalytic activity"/>
    <property type="evidence" value="ECO:0007669"/>
    <property type="project" value="InterPro"/>
</dbReference>
<sequence length="357" mass="39661">MRDIRSQLSDWPSDSIEDAFECPAQHLGIIYDQLGKAYTHKQRSIWEIHSSRGHKAVHVAHSLECVINRHAMLRSVFVPSLDNRMEPIQVVLKEISAAIQIVTASDIKAAVQLQEFKAIQCRDRPLPHLSILTDGPDGQIWWLFKFDKALIDAASMTIVLQELATLLNCHSCPLDLAPSYSKYVSAVHEIKPKQCLRFWRRTLRGIVPCLLTKSPSSLLRCPSPEPRVCTVSKELTALDTLAALWKASGFTATNAFQTVWGLVLARSIAPTDVCYGGLKSCRDAAVPGILQRVGPLFNILPCRLQFKSVHPTMSELSDILLSNQSAMAERAPTTSIRLYRVSSRLLGSIITSCSTHV</sequence>
<accession>A0A5N6I6H4</accession>
<accession>A0A5N7DKX9</accession>
<dbReference type="OrthoDB" id="416786at2759"/>
<gene>
    <name evidence="1" type="ORF">BDV37DRAFT_280370</name>
</gene>
<dbReference type="GeneID" id="43671233"/>
<keyword evidence="2" id="KW-1185">Reference proteome</keyword>
<dbReference type="SUPFAM" id="SSF52777">
    <property type="entry name" value="CoA-dependent acyltransferases"/>
    <property type="match status" value="2"/>
</dbReference>
<dbReference type="Proteomes" id="UP000325579">
    <property type="component" value="Unassembled WGS sequence"/>
</dbReference>
<dbReference type="Gene3D" id="3.30.559.10">
    <property type="entry name" value="Chloramphenicol acetyltransferase-like domain"/>
    <property type="match status" value="1"/>
</dbReference>
<dbReference type="Gene3D" id="3.30.559.30">
    <property type="entry name" value="Nonribosomal peptide synthetase, condensation domain"/>
    <property type="match status" value="1"/>
</dbReference>
<proteinExistence type="predicted"/>
<dbReference type="GO" id="GO:0005737">
    <property type="term" value="C:cytoplasm"/>
    <property type="evidence" value="ECO:0007669"/>
    <property type="project" value="TreeGrafter"/>
</dbReference>
<evidence type="ECO:0000313" key="1">
    <source>
        <dbReference type="EMBL" id="KAE8407107.1"/>
    </source>
</evidence>
<dbReference type="RefSeq" id="XP_031944426.1">
    <property type="nucleotide sequence ID" value="XM_032086542.1"/>
</dbReference>